<evidence type="ECO:0000256" key="1">
    <source>
        <dbReference type="ARBA" id="ARBA00022729"/>
    </source>
</evidence>
<reference evidence="4 5" key="1">
    <citation type="submission" date="2016-08" db="EMBL/GenBank/DDBJ databases">
        <title>A Parts List for Fungal Cellulosomes Revealed by Comparative Genomics.</title>
        <authorList>
            <consortium name="DOE Joint Genome Institute"/>
            <person name="Haitjema C.H."/>
            <person name="Gilmore S.P."/>
            <person name="Henske J.K."/>
            <person name="Solomon K.V."/>
            <person name="De Groot R."/>
            <person name="Kuo A."/>
            <person name="Mondo S.J."/>
            <person name="Salamov A.A."/>
            <person name="Labutti K."/>
            <person name="Zhao Z."/>
            <person name="Chiniquy J."/>
            <person name="Barry K."/>
            <person name="Brewer H.M."/>
            <person name="Purvine S.O."/>
            <person name="Wright A.T."/>
            <person name="Boxma B."/>
            <person name="Van Alen T."/>
            <person name="Hackstein J.H."/>
            <person name="Baker S.E."/>
            <person name="Grigoriev I.V."/>
            <person name="O'Malley M.A."/>
        </authorList>
    </citation>
    <scope>NUCLEOTIDE SEQUENCE [LARGE SCALE GENOMIC DNA]</scope>
    <source>
        <strain evidence="4 5">S4</strain>
    </source>
</reference>
<comment type="caution">
    <text evidence="4">The sequence shown here is derived from an EMBL/GenBank/DDBJ whole genome shotgun (WGS) entry which is preliminary data.</text>
</comment>
<dbReference type="GO" id="GO:0003993">
    <property type="term" value="F:acid phosphatase activity"/>
    <property type="evidence" value="ECO:0007669"/>
    <property type="project" value="InterPro"/>
</dbReference>
<gene>
    <name evidence="4" type="ORF">BCR32DRAFT_277101</name>
</gene>
<dbReference type="InterPro" id="IPR039331">
    <property type="entry name" value="PAPs-like"/>
</dbReference>
<protein>
    <submittedName>
        <fullName evidence="4">Metallo-dependent phosphatase</fullName>
    </submittedName>
</protein>
<keyword evidence="5" id="KW-1185">Reference proteome</keyword>
<dbReference type="SUPFAM" id="SSF56300">
    <property type="entry name" value="Metallo-dependent phosphatases"/>
    <property type="match status" value="1"/>
</dbReference>
<feature type="domain" description="Calcineurin-like phosphoesterase" evidence="3">
    <location>
        <begin position="44"/>
        <end position="234"/>
    </location>
</feature>
<evidence type="ECO:0000313" key="4">
    <source>
        <dbReference type="EMBL" id="ORX84498.1"/>
    </source>
</evidence>
<dbReference type="OrthoDB" id="5597180at2759"/>
<keyword evidence="2" id="KW-0812">Transmembrane</keyword>
<dbReference type="PANTHER" id="PTHR22953">
    <property type="entry name" value="ACID PHOSPHATASE RELATED"/>
    <property type="match status" value="1"/>
</dbReference>
<keyword evidence="1" id="KW-0732">Signal</keyword>
<dbReference type="InterPro" id="IPR029052">
    <property type="entry name" value="Metallo-depent_PP-like"/>
</dbReference>
<evidence type="ECO:0000259" key="3">
    <source>
        <dbReference type="Pfam" id="PF00149"/>
    </source>
</evidence>
<proteinExistence type="predicted"/>
<keyword evidence="2" id="KW-0472">Membrane</keyword>
<name>A0A1Y1XFG5_9FUNG</name>
<evidence type="ECO:0000256" key="2">
    <source>
        <dbReference type="SAM" id="Phobius"/>
    </source>
</evidence>
<organism evidence="4 5">
    <name type="scientific">Anaeromyces robustus</name>
    <dbReference type="NCBI Taxonomy" id="1754192"/>
    <lineage>
        <taxon>Eukaryota</taxon>
        <taxon>Fungi</taxon>
        <taxon>Fungi incertae sedis</taxon>
        <taxon>Chytridiomycota</taxon>
        <taxon>Chytridiomycota incertae sedis</taxon>
        <taxon>Neocallimastigomycetes</taxon>
        <taxon>Neocallimastigales</taxon>
        <taxon>Neocallimastigaceae</taxon>
        <taxon>Anaeromyces</taxon>
    </lineage>
</organism>
<dbReference type="AlphaFoldDB" id="A0A1Y1XFG5"/>
<sequence length="427" mass="48638">MKFNKTSLLSFAFLISKQIIKINAFPSNGEDQLNSFPYGEKEFRLGIIGDSGAEDESREVMELTTYDAILNLGDLDYNCQPDAYFEKVLDSNRKYDFLSVLGNHDAGHECPAEANRFLDNVYNEMTSSKNKNTQCEFSESKFMWSCKYYNMRIIGLTPGVSGADKRDVQLEFLKKHLSSSNEDWKICAWHFYDKYYHTGKYPDDGNIVSGSYESFYDYCKDHGAIIFSAHDHVYARTHVMSQFSEPVIDRFDEETGEDIVQIRKGATIDILNGAGGWEMYIEQGEQKDYKWWQKKYAKGSHGENEKSYGGLFCNFNVGGNKDKARCEFLRINSDEKVFDNFTIYKNENPGTIPYSQIDEKFLYEKTEAFKNGGSSGNGSKISTTKIIIGGSICAALVILGGGILLFTKKNKKYTNTYEPTIKIKLED</sequence>
<dbReference type="InterPro" id="IPR004843">
    <property type="entry name" value="Calcineurin-like_PHP"/>
</dbReference>
<evidence type="ECO:0000313" key="5">
    <source>
        <dbReference type="Proteomes" id="UP000193944"/>
    </source>
</evidence>
<dbReference type="Pfam" id="PF00149">
    <property type="entry name" value="Metallophos"/>
    <property type="match status" value="1"/>
</dbReference>
<dbReference type="Proteomes" id="UP000193944">
    <property type="component" value="Unassembled WGS sequence"/>
</dbReference>
<feature type="transmembrane region" description="Helical" evidence="2">
    <location>
        <begin position="386"/>
        <end position="406"/>
    </location>
</feature>
<dbReference type="PANTHER" id="PTHR22953:SF153">
    <property type="entry name" value="PURPLE ACID PHOSPHATASE"/>
    <property type="match status" value="1"/>
</dbReference>
<dbReference type="Gene3D" id="3.60.21.10">
    <property type="match status" value="1"/>
</dbReference>
<accession>A0A1Y1XFG5</accession>
<reference evidence="4 5" key="2">
    <citation type="submission" date="2016-08" db="EMBL/GenBank/DDBJ databases">
        <title>Pervasive Adenine N6-methylation of Active Genes in Fungi.</title>
        <authorList>
            <consortium name="DOE Joint Genome Institute"/>
            <person name="Mondo S.J."/>
            <person name="Dannebaum R.O."/>
            <person name="Kuo R.C."/>
            <person name="Labutti K."/>
            <person name="Haridas S."/>
            <person name="Kuo A."/>
            <person name="Salamov A."/>
            <person name="Ahrendt S.R."/>
            <person name="Lipzen A."/>
            <person name="Sullivan W."/>
            <person name="Andreopoulos W.B."/>
            <person name="Clum A."/>
            <person name="Lindquist E."/>
            <person name="Daum C."/>
            <person name="Ramamoorthy G.K."/>
            <person name="Gryganskyi A."/>
            <person name="Culley D."/>
            <person name="Magnuson J.K."/>
            <person name="James T.Y."/>
            <person name="O'Malley M.A."/>
            <person name="Stajich J.E."/>
            <person name="Spatafora J.W."/>
            <person name="Visel A."/>
            <person name="Grigoriev I.V."/>
        </authorList>
    </citation>
    <scope>NUCLEOTIDE SEQUENCE [LARGE SCALE GENOMIC DNA]</scope>
    <source>
        <strain evidence="4 5">S4</strain>
    </source>
</reference>
<dbReference type="EMBL" id="MCFG01000051">
    <property type="protein sequence ID" value="ORX84498.1"/>
    <property type="molecule type" value="Genomic_DNA"/>
</dbReference>
<keyword evidence="2" id="KW-1133">Transmembrane helix</keyword>